<evidence type="ECO:0000313" key="3">
    <source>
        <dbReference type="EMBL" id="ERL94101.1"/>
    </source>
</evidence>
<dbReference type="HOGENOM" id="CLU_1099467_0_0_1"/>
<name>N6U479_DENPD</name>
<gene>
    <name evidence="3" type="ORF">D910_11383</name>
    <name evidence="2" type="ORF">YQE_07071</name>
</gene>
<evidence type="ECO:0000313" key="2">
    <source>
        <dbReference type="EMBL" id="ENN76410.1"/>
    </source>
</evidence>
<proteinExistence type="predicted"/>
<dbReference type="EMBL" id="KB632379">
    <property type="protein sequence ID" value="ERL94101.1"/>
    <property type="molecule type" value="Genomic_DNA"/>
</dbReference>
<evidence type="ECO:0000256" key="1">
    <source>
        <dbReference type="SAM" id="Coils"/>
    </source>
</evidence>
<organism evidence="2">
    <name type="scientific">Dendroctonus ponderosae</name>
    <name type="common">Mountain pine beetle</name>
    <dbReference type="NCBI Taxonomy" id="77166"/>
    <lineage>
        <taxon>Eukaryota</taxon>
        <taxon>Metazoa</taxon>
        <taxon>Ecdysozoa</taxon>
        <taxon>Arthropoda</taxon>
        <taxon>Hexapoda</taxon>
        <taxon>Insecta</taxon>
        <taxon>Pterygota</taxon>
        <taxon>Neoptera</taxon>
        <taxon>Endopterygota</taxon>
        <taxon>Coleoptera</taxon>
        <taxon>Polyphaga</taxon>
        <taxon>Cucujiformia</taxon>
        <taxon>Curculionidae</taxon>
        <taxon>Scolytinae</taxon>
        <taxon>Dendroctonus</taxon>
    </lineage>
</organism>
<evidence type="ECO:0000313" key="4">
    <source>
        <dbReference type="Proteomes" id="UP000030742"/>
    </source>
</evidence>
<dbReference type="Proteomes" id="UP000030742">
    <property type="component" value="Unassembled WGS sequence"/>
</dbReference>
<dbReference type="EMBL" id="KB740979">
    <property type="protein sequence ID" value="ENN76410.1"/>
    <property type="molecule type" value="Genomic_DNA"/>
</dbReference>
<reference evidence="2 4" key="1">
    <citation type="journal article" date="2013" name="Genome Biol.">
        <title>Draft genome of the mountain pine beetle, Dendroctonus ponderosae Hopkins, a major forest pest.</title>
        <authorList>
            <person name="Keeling C.I."/>
            <person name="Yuen M.M."/>
            <person name="Liao N.Y."/>
            <person name="Docking T.R."/>
            <person name="Chan S.K."/>
            <person name="Taylor G.A."/>
            <person name="Palmquist D.L."/>
            <person name="Jackman S.D."/>
            <person name="Nguyen A."/>
            <person name="Li M."/>
            <person name="Henderson H."/>
            <person name="Janes J.K."/>
            <person name="Zhao Y."/>
            <person name="Pandoh P."/>
            <person name="Moore R."/>
            <person name="Sperling F.A."/>
            <person name="Huber D.P."/>
            <person name="Birol I."/>
            <person name="Jones S.J."/>
            <person name="Bohlmann J."/>
        </authorList>
    </citation>
    <scope>NUCLEOTIDE SEQUENCE</scope>
</reference>
<keyword evidence="1" id="KW-0175">Coiled coil</keyword>
<feature type="coiled-coil region" evidence="1">
    <location>
        <begin position="208"/>
        <end position="235"/>
    </location>
</feature>
<protein>
    <submittedName>
        <fullName evidence="2">Uncharacterized protein</fullName>
    </submittedName>
</protein>
<dbReference type="AlphaFoldDB" id="N6U479"/>
<dbReference type="OMA" id="DAVECNE"/>
<feature type="non-terminal residue" evidence="2">
    <location>
        <position position="1"/>
    </location>
</feature>
<accession>N6U479</accession>
<sequence>MSNRKLTSSHKRIEKFRSLNATQRSQGPQASDVSTLTAVKSTLDEPHIKSNIAPVGDDLELRLTYNKYLQALLKQQFIENQIAQHVQSMNDQMLQQSHSLQMAKNTLEQTNSRIRSFEDAVECNEWLQRFKITLSELEQLYSSCNITAKQQDFSNILSSQLEQVSISNVQPIESQQEFNQLHTTLEKLGKVLNHISSLHKDVQDIQKLANSLKELTHLNSEISQAIQRAPELNQKCILQVLVSASDAFARAYE</sequence>